<dbReference type="InterPro" id="IPR028082">
    <property type="entry name" value="Peripla_BP_I"/>
</dbReference>
<dbReference type="PATRIC" id="fig|582680.7.peg.1259"/>
<dbReference type="SUPFAM" id="SSF47413">
    <property type="entry name" value="lambda repressor-like DNA-binding domains"/>
    <property type="match status" value="1"/>
</dbReference>
<keyword evidence="3" id="KW-0804">Transcription</keyword>
<dbReference type="GO" id="GO:0003700">
    <property type="term" value="F:DNA-binding transcription factor activity"/>
    <property type="evidence" value="ECO:0007669"/>
    <property type="project" value="TreeGrafter"/>
</dbReference>
<protein>
    <submittedName>
        <fullName evidence="5">Catabolite control protein A</fullName>
    </submittedName>
</protein>
<dbReference type="EMBL" id="JYIT01000067">
    <property type="protein sequence ID" value="KJL26012.1"/>
    <property type="molecule type" value="Genomic_DNA"/>
</dbReference>
<dbReference type="PROSITE" id="PS50932">
    <property type="entry name" value="HTH_LACI_2"/>
    <property type="match status" value="1"/>
</dbReference>
<keyword evidence="2" id="KW-0238">DNA-binding</keyword>
<dbReference type="CDD" id="cd01392">
    <property type="entry name" value="HTH_LacI"/>
    <property type="match status" value="1"/>
</dbReference>
<dbReference type="GO" id="GO:0000976">
    <property type="term" value="F:transcription cis-regulatory region binding"/>
    <property type="evidence" value="ECO:0007669"/>
    <property type="project" value="TreeGrafter"/>
</dbReference>
<dbReference type="OrthoDB" id="3510266at2"/>
<dbReference type="SMART" id="SM00354">
    <property type="entry name" value="HTH_LACI"/>
    <property type="match status" value="1"/>
</dbReference>
<feature type="domain" description="HTH lacI-type" evidence="4">
    <location>
        <begin position="4"/>
        <end position="55"/>
    </location>
</feature>
<dbReference type="Gene3D" id="3.40.50.2300">
    <property type="match status" value="2"/>
</dbReference>
<dbReference type="SUPFAM" id="SSF53822">
    <property type="entry name" value="Periplasmic binding protein-like I"/>
    <property type="match status" value="1"/>
</dbReference>
<accession>A0A0F0KYP4</accession>
<dbReference type="PANTHER" id="PTHR30146">
    <property type="entry name" value="LACI-RELATED TRANSCRIPTIONAL REPRESSOR"/>
    <property type="match status" value="1"/>
</dbReference>
<dbReference type="Proteomes" id="UP000033448">
    <property type="component" value="Unassembled WGS sequence"/>
</dbReference>
<dbReference type="InterPro" id="IPR046335">
    <property type="entry name" value="LacI/GalR-like_sensor"/>
</dbReference>
<keyword evidence="6" id="KW-1185">Reference proteome</keyword>
<evidence type="ECO:0000259" key="4">
    <source>
        <dbReference type="PROSITE" id="PS50932"/>
    </source>
</evidence>
<evidence type="ECO:0000256" key="2">
    <source>
        <dbReference type="ARBA" id="ARBA00023125"/>
    </source>
</evidence>
<evidence type="ECO:0000313" key="5">
    <source>
        <dbReference type="EMBL" id="KJL26012.1"/>
    </source>
</evidence>
<evidence type="ECO:0000256" key="3">
    <source>
        <dbReference type="ARBA" id="ARBA00023163"/>
    </source>
</evidence>
<evidence type="ECO:0000256" key="1">
    <source>
        <dbReference type="ARBA" id="ARBA00023015"/>
    </source>
</evidence>
<dbReference type="PROSITE" id="PS00356">
    <property type="entry name" value="HTH_LACI_1"/>
    <property type="match status" value="1"/>
</dbReference>
<dbReference type="Pfam" id="PF13377">
    <property type="entry name" value="Peripla_BP_3"/>
    <property type="match status" value="1"/>
</dbReference>
<sequence length="339" mass="35404">MADIADVARLAGVSTATVSRALNGKTASAATREKVLAAAAELGYVISSNASGLASGRTRHIGFMVPFIDRWFFTDLLTGIESVLLSQGYDVTLYDLQGNDSQRDQVFGSSLRRASIDGLIAASIELTGDEIRALRALGKPVVSIGGYIEGATAVDVDNARMATLATEHLLSLGHTRIAYVGAGRTIASAFQLGDARYDGWLSAMRAAGLDGEESGFWEADFDIPSGYAAAKALLAHDRPTAIFAASDEIGIGCILAARDLGLRVPDDLSVVGIDDHKLSAFFGLTTLAQDPAGQGRLAAHLLLAQLDNPGAAPEHRTLTPRFVVRSSTARPGGAVHGTA</sequence>
<dbReference type="CDD" id="cd06267">
    <property type="entry name" value="PBP1_LacI_sugar_binding-like"/>
    <property type="match status" value="1"/>
</dbReference>
<dbReference type="InterPro" id="IPR010982">
    <property type="entry name" value="Lambda_DNA-bd_dom_sf"/>
</dbReference>
<dbReference type="PRINTS" id="PR00036">
    <property type="entry name" value="HTHLACI"/>
</dbReference>
<proteinExistence type="predicted"/>
<dbReference type="Gene3D" id="1.10.260.40">
    <property type="entry name" value="lambda repressor-like DNA-binding domains"/>
    <property type="match status" value="1"/>
</dbReference>
<comment type="caution">
    <text evidence="5">The sequence shown here is derived from an EMBL/GenBank/DDBJ whole genome shotgun (WGS) entry which is preliminary data.</text>
</comment>
<dbReference type="InterPro" id="IPR000843">
    <property type="entry name" value="HTH_LacI"/>
</dbReference>
<organism evidence="5 6">
    <name type="scientific">Microbacterium azadirachtae</name>
    <dbReference type="NCBI Taxonomy" id="582680"/>
    <lineage>
        <taxon>Bacteria</taxon>
        <taxon>Bacillati</taxon>
        <taxon>Actinomycetota</taxon>
        <taxon>Actinomycetes</taxon>
        <taxon>Micrococcales</taxon>
        <taxon>Microbacteriaceae</taxon>
        <taxon>Microbacterium</taxon>
    </lineage>
</organism>
<reference evidence="5 6" key="1">
    <citation type="submission" date="2015-02" db="EMBL/GenBank/DDBJ databases">
        <title>Draft genome sequences of ten Microbacterium spp. with emphasis on heavy metal contaminated environments.</title>
        <authorList>
            <person name="Corretto E."/>
        </authorList>
    </citation>
    <scope>NUCLEOTIDE SEQUENCE [LARGE SCALE GENOMIC DNA]</scope>
    <source>
        <strain evidence="5 6">DSM 23848</strain>
    </source>
</reference>
<keyword evidence="1" id="KW-0805">Transcription regulation</keyword>
<name>A0A0F0KYP4_9MICO</name>
<evidence type="ECO:0000313" key="6">
    <source>
        <dbReference type="Proteomes" id="UP000033448"/>
    </source>
</evidence>
<gene>
    <name evidence="5" type="primary">ccpA_4</name>
    <name evidence="5" type="ORF">RL72_01221</name>
</gene>
<dbReference type="AlphaFoldDB" id="A0A0F0KYP4"/>
<dbReference type="RefSeq" id="WP_045249937.1">
    <property type="nucleotide sequence ID" value="NZ_FNGQ01000008.1"/>
</dbReference>
<dbReference type="PANTHER" id="PTHR30146:SF109">
    <property type="entry name" value="HTH-TYPE TRANSCRIPTIONAL REGULATOR GALS"/>
    <property type="match status" value="1"/>
</dbReference>
<dbReference type="Pfam" id="PF00356">
    <property type="entry name" value="LacI"/>
    <property type="match status" value="1"/>
</dbReference>